<sequence length="244" mass="27140">MGLFRNGTNDWTNVAQCAIQQTANDFPSLMILHKPIFIGAMYKWVSDKQRSESKRFNVCDAVYTRRGSHQTIVAGRPAEVLQGFHNCVCRICFMPLCDQHCDDLSADSAPSMKPTRTSSVLRIASVQFILLSGVSGSLLAHTIGYLRRLPSNNADNKMRDPAEKVTQRFSLDRVVSMAAIPKKIVHVIDSICPAAEDIARTTSCPLYALLVVVLFTLLFTTHVNHGECSWLQTFGRLILSEPRA</sequence>
<protein>
    <submittedName>
        <fullName evidence="3">Transmembrane protein</fullName>
    </submittedName>
</protein>
<evidence type="ECO:0000313" key="1">
    <source>
        <dbReference type="EMBL" id="VDP00966.1"/>
    </source>
</evidence>
<evidence type="ECO:0000313" key="2">
    <source>
        <dbReference type="Proteomes" id="UP000270296"/>
    </source>
</evidence>
<dbReference type="Proteomes" id="UP000270296">
    <property type="component" value="Unassembled WGS sequence"/>
</dbReference>
<name>A0A183IID6_9BILA</name>
<gene>
    <name evidence="1" type="ORF">SBAD_LOCUS3381</name>
</gene>
<dbReference type="AlphaFoldDB" id="A0A183IID6"/>
<accession>A0A183IID6</accession>
<organism evidence="3">
    <name type="scientific">Soboliphyme baturini</name>
    <dbReference type="NCBI Taxonomy" id="241478"/>
    <lineage>
        <taxon>Eukaryota</taxon>
        <taxon>Metazoa</taxon>
        <taxon>Ecdysozoa</taxon>
        <taxon>Nematoda</taxon>
        <taxon>Enoplea</taxon>
        <taxon>Dorylaimia</taxon>
        <taxon>Dioctophymatida</taxon>
        <taxon>Dioctophymatoidea</taxon>
        <taxon>Soboliphymatidae</taxon>
        <taxon>Soboliphyme</taxon>
    </lineage>
</organism>
<reference evidence="1 2" key="2">
    <citation type="submission" date="2018-11" db="EMBL/GenBank/DDBJ databases">
        <authorList>
            <consortium name="Pathogen Informatics"/>
        </authorList>
    </citation>
    <scope>NUCLEOTIDE SEQUENCE [LARGE SCALE GENOMIC DNA]</scope>
</reference>
<evidence type="ECO:0000313" key="3">
    <source>
        <dbReference type="WBParaSite" id="SBAD_0000354001-mRNA-1"/>
    </source>
</evidence>
<reference evidence="3" key="1">
    <citation type="submission" date="2016-06" db="UniProtKB">
        <authorList>
            <consortium name="WormBaseParasite"/>
        </authorList>
    </citation>
    <scope>IDENTIFICATION</scope>
</reference>
<dbReference type="EMBL" id="UZAM01007716">
    <property type="protein sequence ID" value="VDP00966.1"/>
    <property type="molecule type" value="Genomic_DNA"/>
</dbReference>
<keyword evidence="2" id="KW-1185">Reference proteome</keyword>
<dbReference type="WBParaSite" id="SBAD_0000354001-mRNA-1">
    <property type="protein sequence ID" value="SBAD_0000354001-mRNA-1"/>
    <property type="gene ID" value="SBAD_0000354001"/>
</dbReference>
<proteinExistence type="predicted"/>